<reference evidence="4" key="1">
    <citation type="journal article" date="2019" name="Int. J. Syst. Evol. Microbiol.">
        <title>The Global Catalogue of Microorganisms (GCM) 10K type strain sequencing project: providing services to taxonomists for standard genome sequencing and annotation.</title>
        <authorList>
            <consortium name="The Broad Institute Genomics Platform"/>
            <consortium name="The Broad Institute Genome Sequencing Center for Infectious Disease"/>
            <person name="Wu L."/>
            <person name="Ma J."/>
        </authorList>
    </citation>
    <scope>NUCLEOTIDE SEQUENCE [LARGE SCALE GENOMIC DNA]</scope>
    <source>
        <strain evidence="4">CGMCC 1.19062</strain>
    </source>
</reference>
<dbReference type="SUPFAM" id="SSF52833">
    <property type="entry name" value="Thioredoxin-like"/>
    <property type="match status" value="1"/>
</dbReference>
<dbReference type="SFLD" id="SFLDG00358">
    <property type="entry name" value="Main_(cytGST)"/>
    <property type="match status" value="1"/>
</dbReference>
<dbReference type="InterPro" id="IPR036282">
    <property type="entry name" value="Glutathione-S-Trfase_C_sf"/>
</dbReference>
<dbReference type="PANTHER" id="PTHR44051">
    <property type="entry name" value="GLUTATHIONE S-TRANSFERASE-RELATED"/>
    <property type="match status" value="1"/>
</dbReference>
<keyword evidence="4" id="KW-1185">Reference proteome</keyword>
<evidence type="ECO:0000259" key="2">
    <source>
        <dbReference type="PROSITE" id="PS50405"/>
    </source>
</evidence>
<dbReference type="Gene3D" id="3.40.30.10">
    <property type="entry name" value="Glutaredoxin"/>
    <property type="match status" value="1"/>
</dbReference>
<gene>
    <name evidence="3" type="ORF">ACFSM5_01415</name>
</gene>
<dbReference type="Gene3D" id="1.20.1050.10">
    <property type="match status" value="1"/>
</dbReference>
<feature type="domain" description="GST N-terminal" evidence="1">
    <location>
        <begin position="1"/>
        <end position="80"/>
    </location>
</feature>
<dbReference type="EMBL" id="JBHUIP010000001">
    <property type="protein sequence ID" value="MFD2261527.1"/>
    <property type="molecule type" value="Genomic_DNA"/>
</dbReference>
<accession>A0ABW5DK88</accession>
<evidence type="ECO:0000313" key="3">
    <source>
        <dbReference type="EMBL" id="MFD2261527.1"/>
    </source>
</evidence>
<dbReference type="CDD" id="cd00299">
    <property type="entry name" value="GST_C_family"/>
    <property type="match status" value="1"/>
</dbReference>
<evidence type="ECO:0000259" key="1">
    <source>
        <dbReference type="PROSITE" id="PS50404"/>
    </source>
</evidence>
<dbReference type="InterPro" id="IPR004045">
    <property type="entry name" value="Glutathione_S-Trfase_N"/>
</dbReference>
<dbReference type="PANTHER" id="PTHR44051:SF9">
    <property type="entry name" value="GLUTATHIONE S-TRANSFERASE 1"/>
    <property type="match status" value="1"/>
</dbReference>
<organism evidence="3 4">
    <name type="scientific">Lacibacterium aquatile</name>
    <dbReference type="NCBI Taxonomy" id="1168082"/>
    <lineage>
        <taxon>Bacteria</taxon>
        <taxon>Pseudomonadati</taxon>
        <taxon>Pseudomonadota</taxon>
        <taxon>Alphaproteobacteria</taxon>
        <taxon>Rhodospirillales</taxon>
        <taxon>Rhodospirillaceae</taxon>
    </lineage>
</organism>
<name>A0ABW5DK88_9PROT</name>
<dbReference type="CDD" id="cd00570">
    <property type="entry name" value="GST_N_family"/>
    <property type="match status" value="1"/>
</dbReference>
<dbReference type="RefSeq" id="WP_379874434.1">
    <property type="nucleotide sequence ID" value="NZ_JBHUIP010000001.1"/>
</dbReference>
<dbReference type="PROSITE" id="PS50405">
    <property type="entry name" value="GST_CTER"/>
    <property type="match status" value="1"/>
</dbReference>
<dbReference type="PROSITE" id="PS50404">
    <property type="entry name" value="GST_NTER"/>
    <property type="match status" value="1"/>
</dbReference>
<dbReference type="InterPro" id="IPR010987">
    <property type="entry name" value="Glutathione-S-Trfase_C-like"/>
</dbReference>
<comment type="caution">
    <text evidence="3">The sequence shown here is derived from an EMBL/GenBank/DDBJ whole genome shotgun (WGS) entry which is preliminary data.</text>
</comment>
<dbReference type="SFLD" id="SFLDS00019">
    <property type="entry name" value="Glutathione_Transferase_(cytos"/>
    <property type="match status" value="1"/>
</dbReference>
<proteinExistence type="predicted"/>
<dbReference type="Proteomes" id="UP001597295">
    <property type="component" value="Unassembled WGS sequence"/>
</dbReference>
<dbReference type="Pfam" id="PF13417">
    <property type="entry name" value="GST_N_3"/>
    <property type="match status" value="1"/>
</dbReference>
<evidence type="ECO:0000313" key="4">
    <source>
        <dbReference type="Proteomes" id="UP001597295"/>
    </source>
</evidence>
<sequence>MSLTLYAHPFSSYCQKALIAFYENDTPFTFKILGLEDGAGDELAALWPMKRFPVLVDGSQTIIEASIIIEHLHVFHPGPVRLLPDDPAEALEVRTLDRVFDNYVQTPQQKIVFDAIRPSDDKRDPYGVADARASLETIYAWLDSHLEGRTWVAGKSFSMADCSAAPALFYADWTHPIPAQHKNLHAYRARLLARPSFARAVDGGRPYRAYFPLGAPDRD</sequence>
<dbReference type="SUPFAM" id="SSF47616">
    <property type="entry name" value="GST C-terminal domain-like"/>
    <property type="match status" value="1"/>
</dbReference>
<dbReference type="InterPro" id="IPR040079">
    <property type="entry name" value="Glutathione_S-Trfase"/>
</dbReference>
<protein>
    <submittedName>
        <fullName evidence="3">Glutathione S-transferase family protein</fullName>
    </submittedName>
</protein>
<feature type="domain" description="GST C-terminal" evidence="2">
    <location>
        <begin position="86"/>
        <end position="210"/>
    </location>
</feature>
<dbReference type="Pfam" id="PF13410">
    <property type="entry name" value="GST_C_2"/>
    <property type="match status" value="1"/>
</dbReference>
<dbReference type="InterPro" id="IPR036249">
    <property type="entry name" value="Thioredoxin-like_sf"/>
</dbReference>